<feature type="domain" description="Creatinase N-terminal" evidence="3">
    <location>
        <begin position="28"/>
        <end position="164"/>
    </location>
</feature>
<dbReference type="Pfam" id="PF01321">
    <property type="entry name" value="Creatinase_N"/>
    <property type="match status" value="1"/>
</dbReference>
<dbReference type="InterPro" id="IPR000994">
    <property type="entry name" value="Pept_M24"/>
</dbReference>
<dbReference type="InterPro" id="IPR000587">
    <property type="entry name" value="Creatinase_N"/>
</dbReference>
<gene>
    <name evidence="4" type="ORF">ACFFIA_27715</name>
</gene>
<dbReference type="InterPro" id="IPR036005">
    <property type="entry name" value="Creatinase/aminopeptidase-like"/>
</dbReference>
<keyword evidence="5" id="KW-1185">Reference proteome</keyword>
<evidence type="ECO:0000256" key="1">
    <source>
        <dbReference type="SAM" id="MobiDB-lite"/>
    </source>
</evidence>
<dbReference type="RefSeq" id="WP_377255859.1">
    <property type="nucleotide sequence ID" value="NZ_JBHLUH010000060.1"/>
</dbReference>
<dbReference type="PANTHER" id="PTHR46112">
    <property type="entry name" value="AMINOPEPTIDASE"/>
    <property type="match status" value="1"/>
</dbReference>
<dbReference type="PANTHER" id="PTHR46112:SF2">
    <property type="entry name" value="XAA-PRO AMINOPEPTIDASE P-RELATED"/>
    <property type="match status" value="1"/>
</dbReference>
<dbReference type="InterPro" id="IPR050659">
    <property type="entry name" value="Peptidase_M24B"/>
</dbReference>
<feature type="region of interest" description="Disordered" evidence="1">
    <location>
        <begin position="1"/>
        <end position="20"/>
    </location>
</feature>
<feature type="domain" description="Peptidase M24" evidence="2">
    <location>
        <begin position="173"/>
        <end position="378"/>
    </location>
</feature>
<comment type="caution">
    <text evidence="4">The sequence shown here is derived from an EMBL/GenBank/DDBJ whole genome shotgun (WGS) entry which is preliminary data.</text>
</comment>
<dbReference type="InterPro" id="IPR029149">
    <property type="entry name" value="Creatin/AminoP/Spt16_N"/>
</dbReference>
<accession>A0ABV6MAE9</accession>
<proteinExistence type="predicted"/>
<organism evidence="4 5">
    <name type="scientific">Phytohabitans kaempferiae</name>
    <dbReference type="NCBI Taxonomy" id="1620943"/>
    <lineage>
        <taxon>Bacteria</taxon>
        <taxon>Bacillati</taxon>
        <taxon>Actinomycetota</taxon>
        <taxon>Actinomycetes</taxon>
        <taxon>Micromonosporales</taxon>
        <taxon>Micromonosporaceae</taxon>
    </lineage>
</organism>
<name>A0ABV6MAE9_9ACTN</name>
<dbReference type="SUPFAM" id="SSF55920">
    <property type="entry name" value="Creatinase/aminopeptidase"/>
    <property type="match status" value="1"/>
</dbReference>
<sequence>MTTAVQGPLTDRDYPTFSGPEFDRRDAEIRARMDALDLQLVVVCGRGGRDPNVLYLSNWLSTREAWVLFPRHGEPTMLIQLSNHLPLARRMSRFPDVRFGGSAPTGSVDTVPTLIECLRERGVSTGRVGLAGTITWREHARLTAAFPRVEWVEFGGQLVDQRQVKSAEELERLAVSARMCDASAMAIAEQARPGMTEHELARIVEDSYLAEGGVNGIHFMVATQMSDPRGGVPCQHQSDRRLQLGDALVVELSTNYAGYSAQVLRSYTIGADPTPLYARLHDVALEVFDAVASAIKSGSTVPDILDAAQVAQERGFTIYDDLVHGCAQLPAIVRTRQTYRGEPEGFVYQEGMCLVVQPNIVTPDGLAGVQYGEMFKVTASGLESLHSVPREFFRCG</sequence>
<dbReference type="Pfam" id="PF00557">
    <property type="entry name" value="Peptidase_M24"/>
    <property type="match status" value="1"/>
</dbReference>
<dbReference type="CDD" id="cd01066">
    <property type="entry name" value="APP_MetAP"/>
    <property type="match status" value="1"/>
</dbReference>
<evidence type="ECO:0000313" key="5">
    <source>
        <dbReference type="Proteomes" id="UP001589867"/>
    </source>
</evidence>
<dbReference type="EMBL" id="JBHLUH010000060">
    <property type="protein sequence ID" value="MFC0531437.1"/>
    <property type="molecule type" value="Genomic_DNA"/>
</dbReference>
<evidence type="ECO:0000259" key="2">
    <source>
        <dbReference type="Pfam" id="PF00557"/>
    </source>
</evidence>
<dbReference type="Proteomes" id="UP001589867">
    <property type="component" value="Unassembled WGS sequence"/>
</dbReference>
<dbReference type="Gene3D" id="3.90.230.10">
    <property type="entry name" value="Creatinase/methionine aminopeptidase superfamily"/>
    <property type="match status" value="1"/>
</dbReference>
<dbReference type="SUPFAM" id="SSF53092">
    <property type="entry name" value="Creatinase/prolidase N-terminal domain"/>
    <property type="match status" value="1"/>
</dbReference>
<dbReference type="Gene3D" id="3.40.350.10">
    <property type="entry name" value="Creatinase/prolidase N-terminal domain"/>
    <property type="match status" value="1"/>
</dbReference>
<evidence type="ECO:0000259" key="3">
    <source>
        <dbReference type="Pfam" id="PF01321"/>
    </source>
</evidence>
<reference evidence="4 5" key="1">
    <citation type="submission" date="2024-09" db="EMBL/GenBank/DDBJ databases">
        <authorList>
            <person name="Sun Q."/>
            <person name="Mori K."/>
        </authorList>
    </citation>
    <scope>NUCLEOTIDE SEQUENCE [LARGE SCALE GENOMIC DNA]</scope>
    <source>
        <strain evidence="4 5">TBRC 3947</strain>
    </source>
</reference>
<evidence type="ECO:0000313" key="4">
    <source>
        <dbReference type="EMBL" id="MFC0531437.1"/>
    </source>
</evidence>
<protein>
    <submittedName>
        <fullName evidence="4">M24 family metallopeptidase</fullName>
    </submittedName>
</protein>